<reference evidence="1" key="2">
    <citation type="submission" date="2021-04" db="EMBL/GenBank/DDBJ databases">
        <title>Isolation and genomic analysis of the ibuprofen-degrading bacterium Sphingomonas strain MPO218.</title>
        <authorList>
            <person name="Aulestia M."/>
            <person name="Flores A."/>
            <person name="Mangas E.L."/>
            <person name="Perez-Pulido A.J."/>
            <person name="Santero E."/>
            <person name="Camacho E.M."/>
        </authorList>
    </citation>
    <scope>NUCLEOTIDE SEQUENCE</scope>
    <source>
        <strain evidence="1">MPO218</strain>
    </source>
</reference>
<proteinExistence type="predicted"/>
<reference evidence="1" key="1">
    <citation type="submission" date="2020-07" db="EMBL/GenBank/DDBJ databases">
        <authorList>
            <person name="Camacho E."/>
        </authorList>
    </citation>
    <scope>NUCLEOTIDE SEQUENCE</scope>
    <source>
        <strain evidence="1">MPO218</strain>
    </source>
</reference>
<dbReference type="AlphaFoldDB" id="A0A975HFZ2"/>
<name>A0A975HFZ2_9SPHN</name>
<dbReference type="EMBL" id="CP059319">
    <property type="protein sequence ID" value="QTH24046.1"/>
    <property type="molecule type" value="Genomic_DNA"/>
</dbReference>
<sequence>MDDPRSRAFRAPRIDQENPTARIKTIQIRNILPSRKRKRGRILAGDTRKSLSAMRIFYHDRG</sequence>
<gene>
    <name evidence="1" type="ORF">HRJ34_11360</name>
</gene>
<evidence type="ECO:0000313" key="2">
    <source>
        <dbReference type="Proteomes" id="UP000664914"/>
    </source>
</evidence>
<evidence type="ECO:0000313" key="1">
    <source>
        <dbReference type="EMBL" id="QTH24046.1"/>
    </source>
</evidence>
<protein>
    <submittedName>
        <fullName evidence="1">Uncharacterized protein</fullName>
    </submittedName>
</protein>
<accession>A0A975HFZ2</accession>
<organism evidence="1 2">
    <name type="scientific">Rhizorhabdus wittichii</name>
    <dbReference type="NCBI Taxonomy" id="160791"/>
    <lineage>
        <taxon>Bacteria</taxon>
        <taxon>Pseudomonadati</taxon>
        <taxon>Pseudomonadota</taxon>
        <taxon>Alphaproteobacteria</taxon>
        <taxon>Sphingomonadales</taxon>
        <taxon>Sphingomonadaceae</taxon>
        <taxon>Rhizorhabdus</taxon>
    </lineage>
</organism>
<dbReference type="Proteomes" id="UP000664914">
    <property type="component" value="Chromosome"/>
</dbReference>